<dbReference type="Gene3D" id="3.40.50.720">
    <property type="entry name" value="NAD(P)-binding Rossmann-like Domain"/>
    <property type="match status" value="1"/>
</dbReference>
<dbReference type="PANTHER" id="PTHR43477:SF1">
    <property type="entry name" value="DIHYDROANTICAPSIN 7-DEHYDROGENASE"/>
    <property type="match status" value="1"/>
</dbReference>
<comment type="similarity">
    <text evidence="1">Belongs to the short-chain dehydrogenases/reductases (SDR) family.</text>
</comment>
<evidence type="ECO:0000313" key="3">
    <source>
        <dbReference type="EMBL" id="CAB4558633.1"/>
    </source>
</evidence>
<dbReference type="PROSITE" id="PS00061">
    <property type="entry name" value="ADH_SHORT"/>
    <property type="match status" value="1"/>
</dbReference>
<dbReference type="InterPro" id="IPR020904">
    <property type="entry name" value="Sc_DH/Rdtase_CS"/>
</dbReference>
<dbReference type="SUPFAM" id="SSF51735">
    <property type="entry name" value="NAD(P)-binding Rossmann-fold domains"/>
    <property type="match status" value="1"/>
</dbReference>
<reference evidence="3" key="1">
    <citation type="submission" date="2020-05" db="EMBL/GenBank/DDBJ databases">
        <authorList>
            <person name="Chiriac C."/>
            <person name="Salcher M."/>
            <person name="Ghai R."/>
            <person name="Kavagutti S V."/>
        </authorList>
    </citation>
    <scope>NUCLEOTIDE SEQUENCE</scope>
</reference>
<protein>
    <submittedName>
        <fullName evidence="3">Unannotated protein</fullName>
    </submittedName>
</protein>
<dbReference type="PRINTS" id="PR00081">
    <property type="entry name" value="GDHRDH"/>
</dbReference>
<name>A0A6J6D8Q2_9ZZZZ</name>
<gene>
    <name evidence="3" type="ORF">UFOPK1591_00572</name>
</gene>
<accession>A0A6J6D8Q2</accession>
<evidence type="ECO:0000256" key="1">
    <source>
        <dbReference type="ARBA" id="ARBA00006484"/>
    </source>
</evidence>
<evidence type="ECO:0000256" key="2">
    <source>
        <dbReference type="ARBA" id="ARBA00023002"/>
    </source>
</evidence>
<proteinExistence type="inferred from homology"/>
<dbReference type="PANTHER" id="PTHR43477">
    <property type="entry name" value="DIHYDROANTICAPSIN 7-DEHYDROGENASE"/>
    <property type="match status" value="1"/>
</dbReference>
<dbReference type="AlphaFoldDB" id="A0A6J6D8Q2"/>
<keyword evidence="2" id="KW-0560">Oxidoreductase</keyword>
<dbReference type="EMBL" id="CAEZTD010000031">
    <property type="protein sequence ID" value="CAB4558633.1"/>
    <property type="molecule type" value="Genomic_DNA"/>
</dbReference>
<dbReference type="InterPro" id="IPR002347">
    <property type="entry name" value="SDR_fam"/>
</dbReference>
<organism evidence="3">
    <name type="scientific">freshwater metagenome</name>
    <dbReference type="NCBI Taxonomy" id="449393"/>
    <lineage>
        <taxon>unclassified sequences</taxon>
        <taxon>metagenomes</taxon>
        <taxon>ecological metagenomes</taxon>
    </lineage>
</organism>
<sequence>MLETGGGSIVNTASALSLSADPYLSAYTASKHGVLGLTRAIGVDPTYAQAGIRCNCICPGDMATPMILQYWDSTPDPAASKAEMESHYPARRIGNPAEVANAVVFLVSDRSSYFNASHLIVDGGLLAQVY</sequence>
<dbReference type="InterPro" id="IPR051122">
    <property type="entry name" value="SDR_DHRS6-like"/>
</dbReference>
<dbReference type="GO" id="GO:0016491">
    <property type="term" value="F:oxidoreductase activity"/>
    <property type="evidence" value="ECO:0007669"/>
    <property type="project" value="UniProtKB-KW"/>
</dbReference>
<dbReference type="Pfam" id="PF13561">
    <property type="entry name" value="adh_short_C2"/>
    <property type="match status" value="1"/>
</dbReference>
<dbReference type="InterPro" id="IPR036291">
    <property type="entry name" value="NAD(P)-bd_dom_sf"/>
</dbReference>